<dbReference type="Gramene" id="KQK90944">
    <property type="protein sequence ID" value="KQK90944"/>
    <property type="gene ID" value="SETIT_040736mg"/>
</dbReference>
<dbReference type="EMBL" id="AGNK02005991">
    <property type="status" value="NOT_ANNOTATED_CDS"/>
    <property type="molecule type" value="Genomic_DNA"/>
</dbReference>
<proteinExistence type="predicted"/>
<reference evidence="1" key="2">
    <citation type="submission" date="2018-08" db="UniProtKB">
        <authorList>
            <consortium name="EnsemblPlants"/>
        </authorList>
    </citation>
    <scope>IDENTIFICATION</scope>
    <source>
        <strain evidence="1">Yugu1</strain>
    </source>
</reference>
<organism evidence="1 2">
    <name type="scientific">Setaria italica</name>
    <name type="common">Foxtail millet</name>
    <name type="synonym">Panicum italicum</name>
    <dbReference type="NCBI Taxonomy" id="4555"/>
    <lineage>
        <taxon>Eukaryota</taxon>
        <taxon>Viridiplantae</taxon>
        <taxon>Streptophyta</taxon>
        <taxon>Embryophyta</taxon>
        <taxon>Tracheophyta</taxon>
        <taxon>Spermatophyta</taxon>
        <taxon>Magnoliopsida</taxon>
        <taxon>Liliopsida</taxon>
        <taxon>Poales</taxon>
        <taxon>Poaceae</taxon>
        <taxon>PACMAD clade</taxon>
        <taxon>Panicoideae</taxon>
        <taxon>Panicodae</taxon>
        <taxon>Paniceae</taxon>
        <taxon>Cenchrinae</taxon>
        <taxon>Setaria</taxon>
    </lineage>
</organism>
<dbReference type="AlphaFoldDB" id="K4AP88"/>
<dbReference type="Proteomes" id="UP000004995">
    <property type="component" value="Unassembled WGS sequence"/>
</dbReference>
<accession>K4AP88</accession>
<dbReference type="HOGENOM" id="CLU_3225595_0_0_1"/>
<sequence length="44" mass="4962">MTTLICSCSCWLRCITVFLESVMLLVVSAHYISPSLCSTNPYFQ</sequence>
<protein>
    <submittedName>
        <fullName evidence="1">Uncharacterized protein</fullName>
    </submittedName>
</protein>
<evidence type="ECO:0000313" key="1">
    <source>
        <dbReference type="EnsemblPlants" id="KQK90944"/>
    </source>
</evidence>
<name>K4AP88_SETIT</name>
<evidence type="ECO:0000313" key="2">
    <source>
        <dbReference type="Proteomes" id="UP000004995"/>
    </source>
</evidence>
<keyword evidence="2" id="KW-1185">Reference proteome</keyword>
<reference evidence="2" key="1">
    <citation type="journal article" date="2012" name="Nat. Biotechnol.">
        <title>Reference genome sequence of the model plant Setaria.</title>
        <authorList>
            <person name="Bennetzen J.L."/>
            <person name="Schmutz J."/>
            <person name="Wang H."/>
            <person name="Percifield R."/>
            <person name="Hawkins J."/>
            <person name="Pontaroli A.C."/>
            <person name="Estep M."/>
            <person name="Feng L."/>
            <person name="Vaughn J.N."/>
            <person name="Grimwood J."/>
            <person name="Jenkins J."/>
            <person name="Barry K."/>
            <person name="Lindquist E."/>
            <person name="Hellsten U."/>
            <person name="Deshpande S."/>
            <person name="Wang X."/>
            <person name="Wu X."/>
            <person name="Mitros T."/>
            <person name="Triplett J."/>
            <person name="Yang X."/>
            <person name="Ye C.Y."/>
            <person name="Mauro-Herrera M."/>
            <person name="Wang L."/>
            <person name="Li P."/>
            <person name="Sharma M."/>
            <person name="Sharma R."/>
            <person name="Ronald P.C."/>
            <person name="Panaud O."/>
            <person name="Kellogg E.A."/>
            <person name="Brutnell T.P."/>
            <person name="Doust A.N."/>
            <person name="Tuskan G.A."/>
            <person name="Rokhsar D."/>
            <person name="Devos K.M."/>
        </authorList>
    </citation>
    <scope>NUCLEOTIDE SEQUENCE [LARGE SCALE GENOMIC DNA]</scope>
    <source>
        <strain evidence="2">cv. Yugu1</strain>
    </source>
</reference>
<dbReference type="EnsemblPlants" id="KQK90944">
    <property type="protein sequence ID" value="KQK90944"/>
    <property type="gene ID" value="SETIT_040736mg"/>
</dbReference>
<dbReference type="InParanoid" id="K4AP88"/>